<feature type="compositionally biased region" description="Basic and acidic residues" evidence="6">
    <location>
        <begin position="219"/>
        <end position="228"/>
    </location>
</feature>
<dbReference type="SMART" id="SM00900">
    <property type="entry name" value="FMN_bind"/>
    <property type="match status" value="3"/>
</dbReference>
<dbReference type="GO" id="GO:0009055">
    <property type="term" value="F:electron transfer activity"/>
    <property type="evidence" value="ECO:0007669"/>
    <property type="project" value="InterPro"/>
</dbReference>
<sequence>MNKLKRCGCIMLGATFLCGSIFRSAFAEEASLAVLRNSGIAGGIETGYILGFVEENNKKTLHEQLYSLFAQIAAGGDFLEIISVDGEKDKLTLNTKTLKQLENKLVLQKKMKRLDWKTQAEKQKEKKIKKGVYEGIAQGYGGELRLEVGIEDEKITAVKVLSHNETPSYLHLAERVIEKLIGQRGVDSVDTISGATISSKAILNAVKDAISQASGATKKPGESKESKEIASGYDTGSSAATEPSRIDFSKFVLPDGEYKGRAAGYGGTIEVTVKVENGVISKVHVDSERETPSYYNKAQRLLGEVVKRNTTKIDTVSGATVTSKGILSAVEDALSTVLGKEKKEYADGIWYGQGRGQYPMDMRNILGEWNRATEVSVTVENGKVKDIKMENFGDDPQYNRSDKYQQFFLPDIIKNDGTEHLRASLAEDQRGKNEIYDAVSGATNSARGVLNAIDDALNRSAKYKKDAIPQEVRSITLTELWNGTVFYGEPVNLSKLTVKVKYIDGREEDVKFPDLAAKGVSCSLPEVFVPLPEGGDYGKARNYDLIFTHENSTSRHISYIQARRKVEKKKLTKIQLGEDADAKFINLNENQFSYQMKIGDKELNAIKNKKVKVMDSNNREVEVKEVKIVTYDKPTLLIELQPLPKAEPTDKIAEGFSFDFYRIELEIDKEFDLNALDYFRIINEPNKKNYSVGEKLNLEGLELWLQDSNYAYTTIGQQNLESKNFKISLKKGEKELKIDQEFEEAGSIKVTISYPEKPELTCSFDIEVTAKKESMEDSYTIKLQNNSTTVSEFKRKKEERIYYEIPENYKGMINNLDVKVFNQNNEEVQGISVDKSNSMFIKITFSSQEYDYVMITFKR</sequence>
<comment type="caution">
    <text evidence="9">The sequence shown here is derived from an EMBL/GenBank/DDBJ whole genome shotgun (WGS) entry which is preliminary data.</text>
</comment>
<evidence type="ECO:0000256" key="4">
    <source>
        <dbReference type="ARBA" id="ARBA00022643"/>
    </source>
</evidence>
<dbReference type="GO" id="GO:0022900">
    <property type="term" value="P:electron transport chain"/>
    <property type="evidence" value="ECO:0007669"/>
    <property type="project" value="InterPro"/>
</dbReference>
<evidence type="ECO:0000259" key="8">
    <source>
        <dbReference type="SMART" id="SM00900"/>
    </source>
</evidence>
<gene>
    <name evidence="9" type="ORF">ASU35_13545</name>
</gene>
<keyword evidence="10" id="KW-1185">Reference proteome</keyword>
<dbReference type="RefSeq" id="WP_058353517.1">
    <property type="nucleotide sequence ID" value="NZ_CABMMD010000179.1"/>
</dbReference>
<dbReference type="InterPro" id="IPR007329">
    <property type="entry name" value="FMN-bd"/>
</dbReference>
<name>A0A0V8QCH1_9FIRM</name>
<accession>A0A0V8QCH1</accession>
<feature type="signal peptide" evidence="7">
    <location>
        <begin position="1"/>
        <end position="27"/>
    </location>
</feature>
<dbReference type="InterPro" id="IPR010209">
    <property type="entry name" value="Ion_transpt_RnfG/RsxG"/>
</dbReference>
<dbReference type="GO" id="GO:0010181">
    <property type="term" value="F:FMN binding"/>
    <property type="evidence" value="ECO:0007669"/>
    <property type="project" value="InterPro"/>
</dbReference>
<feature type="domain" description="FMN-binding" evidence="8">
    <location>
        <begin position="367"/>
        <end position="460"/>
    </location>
</feature>
<keyword evidence="3" id="KW-0285">Flavoprotein</keyword>
<proteinExistence type="predicted"/>
<dbReference type="PANTHER" id="PTHR36118:SF1">
    <property type="entry name" value="ION-TRANSLOCATING OXIDOREDUCTASE COMPLEX SUBUNIT G"/>
    <property type="match status" value="1"/>
</dbReference>
<evidence type="ECO:0000256" key="6">
    <source>
        <dbReference type="SAM" id="MobiDB-lite"/>
    </source>
</evidence>
<dbReference type="Proteomes" id="UP000054874">
    <property type="component" value="Unassembled WGS sequence"/>
</dbReference>
<evidence type="ECO:0000313" key="9">
    <source>
        <dbReference type="EMBL" id="KSV58242.1"/>
    </source>
</evidence>
<dbReference type="GO" id="GO:0005886">
    <property type="term" value="C:plasma membrane"/>
    <property type="evidence" value="ECO:0007669"/>
    <property type="project" value="InterPro"/>
</dbReference>
<evidence type="ECO:0000256" key="5">
    <source>
        <dbReference type="ARBA" id="ARBA00022982"/>
    </source>
</evidence>
<organism evidence="9 10">
    <name type="scientific">Acetivibrio ethanolgignens</name>
    <dbReference type="NCBI Taxonomy" id="290052"/>
    <lineage>
        <taxon>Bacteria</taxon>
        <taxon>Bacillati</taxon>
        <taxon>Bacillota</taxon>
        <taxon>Clostridia</taxon>
        <taxon>Eubacteriales</taxon>
        <taxon>Oscillospiraceae</taxon>
        <taxon>Acetivibrio</taxon>
    </lineage>
</organism>
<keyword evidence="7" id="KW-0732">Signal</keyword>
<evidence type="ECO:0000256" key="2">
    <source>
        <dbReference type="ARBA" id="ARBA00022553"/>
    </source>
</evidence>
<keyword evidence="4" id="KW-0288">FMN</keyword>
<evidence type="ECO:0000256" key="1">
    <source>
        <dbReference type="ARBA" id="ARBA00022448"/>
    </source>
</evidence>
<dbReference type="Gene3D" id="2.60.40.3630">
    <property type="match status" value="1"/>
</dbReference>
<reference evidence="9 10" key="1">
    <citation type="submission" date="2015-11" db="EMBL/GenBank/DDBJ databases">
        <title>Butyribacter intestini gen. nov., sp. nov., a butyric acid-producing bacterium of the family Lachnospiraceae isolated from the human faeces.</title>
        <authorList>
            <person name="Zou Y."/>
            <person name="Xue W."/>
            <person name="Luo G."/>
            <person name="Lv M."/>
        </authorList>
    </citation>
    <scope>NUCLEOTIDE SEQUENCE [LARGE SCALE GENOMIC DNA]</scope>
    <source>
        <strain evidence="9 10">ACET-33324</strain>
    </source>
</reference>
<dbReference type="EMBL" id="LNAM01000179">
    <property type="protein sequence ID" value="KSV58242.1"/>
    <property type="molecule type" value="Genomic_DNA"/>
</dbReference>
<dbReference type="Pfam" id="PF04205">
    <property type="entry name" value="FMN_bind"/>
    <property type="match status" value="3"/>
</dbReference>
<keyword evidence="5" id="KW-0249">Electron transport</keyword>
<feature type="chain" id="PRO_5006894192" description="FMN-binding domain-containing protein" evidence="7">
    <location>
        <begin position="28"/>
        <end position="859"/>
    </location>
</feature>
<dbReference type="STRING" id="290052.ASU35_13545"/>
<dbReference type="PANTHER" id="PTHR36118">
    <property type="entry name" value="ION-TRANSLOCATING OXIDOREDUCTASE COMPLEX SUBUNIT G"/>
    <property type="match status" value="1"/>
</dbReference>
<feature type="region of interest" description="Disordered" evidence="6">
    <location>
        <begin position="213"/>
        <end position="241"/>
    </location>
</feature>
<keyword evidence="1" id="KW-0813">Transport</keyword>
<dbReference type="Gene3D" id="3.90.1010.20">
    <property type="match status" value="3"/>
</dbReference>
<keyword evidence="2" id="KW-0597">Phosphoprotein</keyword>
<feature type="domain" description="FMN-binding" evidence="8">
    <location>
        <begin position="264"/>
        <end position="337"/>
    </location>
</feature>
<evidence type="ECO:0000313" key="10">
    <source>
        <dbReference type="Proteomes" id="UP000054874"/>
    </source>
</evidence>
<dbReference type="OrthoDB" id="9806724at2"/>
<protein>
    <recommendedName>
        <fullName evidence="8">FMN-binding domain-containing protein</fullName>
    </recommendedName>
</protein>
<evidence type="ECO:0000256" key="3">
    <source>
        <dbReference type="ARBA" id="ARBA00022630"/>
    </source>
</evidence>
<dbReference type="AlphaFoldDB" id="A0A0V8QCH1"/>
<evidence type="ECO:0000256" key="7">
    <source>
        <dbReference type="SAM" id="SignalP"/>
    </source>
</evidence>
<feature type="domain" description="FMN-binding" evidence="8">
    <location>
        <begin position="139"/>
        <end position="213"/>
    </location>
</feature>